<dbReference type="InterPro" id="IPR001455">
    <property type="entry name" value="TusA-like"/>
</dbReference>
<accession>A0A1H2DWP3</accession>
<dbReference type="Pfam" id="PF01206">
    <property type="entry name" value="TusA"/>
    <property type="match status" value="1"/>
</dbReference>
<dbReference type="InterPro" id="IPR036868">
    <property type="entry name" value="TusA-like_sf"/>
</dbReference>
<dbReference type="Gene3D" id="3.30.110.40">
    <property type="entry name" value="TusA-like domain"/>
    <property type="match status" value="1"/>
</dbReference>
<evidence type="ECO:0000313" key="3">
    <source>
        <dbReference type="Proteomes" id="UP000199608"/>
    </source>
</evidence>
<dbReference type="SUPFAM" id="SSF75169">
    <property type="entry name" value="DsrEFH-like"/>
    <property type="match status" value="1"/>
</dbReference>
<dbReference type="InterPro" id="IPR003787">
    <property type="entry name" value="Sulphur_relay_DsrE/F-like"/>
</dbReference>
<dbReference type="Gene3D" id="3.40.1260.10">
    <property type="entry name" value="DsrEFH-like"/>
    <property type="match status" value="1"/>
</dbReference>
<dbReference type="CDD" id="cd03421">
    <property type="entry name" value="SirA_like_N"/>
    <property type="match status" value="1"/>
</dbReference>
<dbReference type="EMBL" id="FNLL01000002">
    <property type="protein sequence ID" value="SDT87283.1"/>
    <property type="molecule type" value="Genomic_DNA"/>
</dbReference>
<organism evidence="2 3">
    <name type="scientific">Desulfobacula phenolica</name>
    <dbReference type="NCBI Taxonomy" id="90732"/>
    <lineage>
        <taxon>Bacteria</taxon>
        <taxon>Pseudomonadati</taxon>
        <taxon>Thermodesulfobacteriota</taxon>
        <taxon>Desulfobacteria</taxon>
        <taxon>Desulfobacterales</taxon>
        <taxon>Desulfobacteraceae</taxon>
        <taxon>Desulfobacula</taxon>
    </lineage>
</organism>
<name>A0A1H2DWP3_9BACT</name>
<dbReference type="InterPro" id="IPR019870">
    <property type="entry name" value="Se_metab_YedF"/>
</dbReference>
<feature type="domain" description="UPF0033" evidence="1">
    <location>
        <begin position="3"/>
        <end position="62"/>
    </location>
</feature>
<evidence type="ECO:0000313" key="2">
    <source>
        <dbReference type="EMBL" id="SDT87283.1"/>
    </source>
</evidence>
<dbReference type="Pfam" id="PF02635">
    <property type="entry name" value="DsrE"/>
    <property type="match status" value="1"/>
</dbReference>
<dbReference type="AlphaFoldDB" id="A0A1H2DWP3"/>
<dbReference type="NCBIfam" id="TIGR03527">
    <property type="entry name" value="selenium_YedF"/>
    <property type="match status" value="1"/>
</dbReference>
<keyword evidence="3" id="KW-1185">Reference proteome</keyword>
<gene>
    <name evidence="2" type="ORF">SAMN04487931_102277</name>
</gene>
<sequence>MIKKIDCRKLQCPAPVLNTKKFLEKEPATEIDVIVDNDAAVENVSRFLSFHGFEVSVDTDGVTSTISGRRDPETATILETNLDHTKTTHNSDTQKILVVISSQQIGKGDNELGQKLMINFVKTLKEMGNDLWRLILLNGGVKFSTKDSKILEDLTDLDASGVSILVCGACLTHFGLMDAKVIGETTNMLDVVTSMQLADKVINI</sequence>
<dbReference type="SUPFAM" id="SSF64307">
    <property type="entry name" value="SirA-like"/>
    <property type="match status" value="1"/>
</dbReference>
<evidence type="ECO:0000259" key="1">
    <source>
        <dbReference type="Pfam" id="PF01206"/>
    </source>
</evidence>
<dbReference type="Proteomes" id="UP000199608">
    <property type="component" value="Unassembled WGS sequence"/>
</dbReference>
<dbReference type="InterPro" id="IPR027396">
    <property type="entry name" value="DsrEFH-like"/>
</dbReference>
<protein>
    <submittedName>
        <fullName evidence="2">Selenium metabolism protein YedF</fullName>
    </submittedName>
</protein>
<dbReference type="RefSeq" id="WP_092230621.1">
    <property type="nucleotide sequence ID" value="NZ_FNLL01000002.1"/>
</dbReference>
<proteinExistence type="predicted"/>
<reference evidence="3" key="1">
    <citation type="submission" date="2016-10" db="EMBL/GenBank/DDBJ databases">
        <authorList>
            <person name="Varghese N."/>
            <person name="Submissions S."/>
        </authorList>
    </citation>
    <scope>NUCLEOTIDE SEQUENCE [LARGE SCALE GENOMIC DNA]</scope>
    <source>
        <strain evidence="3">DSM 3384</strain>
    </source>
</reference>